<keyword evidence="1" id="KW-0732">Signal</keyword>
<dbReference type="SUPFAM" id="SSF56601">
    <property type="entry name" value="beta-lactamase/transpeptidase-like"/>
    <property type="match status" value="1"/>
</dbReference>
<keyword evidence="4" id="KW-1185">Reference proteome</keyword>
<dbReference type="PANTHER" id="PTHR46825:SF7">
    <property type="entry name" value="D-ALANYL-D-ALANINE CARBOXYPEPTIDASE"/>
    <property type="match status" value="1"/>
</dbReference>
<reference evidence="3 4" key="1">
    <citation type="submission" date="2023-05" db="EMBL/GenBank/DDBJ databases">
        <title>Streptomyces fuscus sp. nov., a brown-black pigment producing actinomyces isolated from dry sand of Sea duck farm.</title>
        <authorList>
            <person name="Xie J."/>
            <person name="Shen N."/>
        </authorList>
    </citation>
    <scope>NUCLEOTIDE SEQUENCE [LARGE SCALE GENOMIC DNA]</scope>
    <source>
        <strain evidence="3 4">CGMCC 4.1745</strain>
    </source>
</reference>
<feature type="signal peptide" evidence="1">
    <location>
        <begin position="1"/>
        <end position="26"/>
    </location>
</feature>
<keyword evidence="3" id="KW-0378">Hydrolase</keyword>
<protein>
    <submittedName>
        <fullName evidence="3">Serine hydrolase domain-containing protein</fullName>
        <ecNumber evidence="3">3.1.1.103</ecNumber>
    </submittedName>
</protein>
<evidence type="ECO:0000313" key="4">
    <source>
        <dbReference type="Proteomes" id="UP001249760"/>
    </source>
</evidence>
<dbReference type="EC" id="3.1.1.103" evidence="3"/>
<dbReference type="EMBL" id="JASKMA010000004">
    <property type="protein sequence ID" value="MDT6983095.1"/>
    <property type="molecule type" value="Genomic_DNA"/>
</dbReference>
<feature type="domain" description="Beta-lactamase-related" evidence="2">
    <location>
        <begin position="59"/>
        <end position="368"/>
    </location>
</feature>
<dbReference type="PANTHER" id="PTHR46825">
    <property type="entry name" value="D-ALANYL-D-ALANINE-CARBOXYPEPTIDASE/ENDOPEPTIDASE AMPH"/>
    <property type="match status" value="1"/>
</dbReference>
<feature type="chain" id="PRO_5046315097" evidence="1">
    <location>
        <begin position="27"/>
        <end position="413"/>
    </location>
</feature>
<accession>A0ABU3JME0</accession>
<dbReference type="RefSeq" id="WP_394305683.1">
    <property type="nucleotide sequence ID" value="NZ_JASKMA010000004.1"/>
</dbReference>
<dbReference type="GO" id="GO:0016787">
    <property type="term" value="F:hydrolase activity"/>
    <property type="evidence" value="ECO:0007669"/>
    <property type="project" value="UniProtKB-KW"/>
</dbReference>
<sequence length="413" mass="44102">MRIKDVSVALVGSTLVVVLAASPALAGTTTPALAGTTTPALPAPDVAAVAAVHRTALSQGAPGALTRIDEGPRSYRVATGEADTAAHTPMDTGRRFRVGSVSKTFTSVVLLQLVAEGKVDLDAPANRYLPEPLPDERITVRHLLSHRSGLYDYTNDMFYNTVPGFEAVRNKVFSYQELIDLSTARPLNNTPGAAYSYSNTNFVALGAIVEHVTGTPVATHYQERIFTPLRLKHTSYVHPRTTISGSYARGYLRQDDTTLPLVDSTEQTVSWAQSAGAVISNAKDLNRFFSALLSGKLLPEEQLREMTTMVPVTADGKQSYGLGLRGRTLSCGTTVYGHTGTVQGYYTYAFTTSDGRRSMASLANTSNNGTVNTTLGATLDASFCGTDPAAAVRRAAASTERFTEDIAPQIARD</sequence>
<evidence type="ECO:0000259" key="2">
    <source>
        <dbReference type="Pfam" id="PF00144"/>
    </source>
</evidence>
<gene>
    <name evidence="3" type="ORF">QNO04_06455</name>
</gene>
<name>A0ABU3JME0_9ACTN</name>
<proteinExistence type="predicted"/>
<dbReference type="InterPro" id="IPR012338">
    <property type="entry name" value="Beta-lactam/transpept-like"/>
</dbReference>
<organism evidence="3 4">
    <name type="scientific">Streptomyces lusitanus</name>
    <dbReference type="NCBI Taxonomy" id="68232"/>
    <lineage>
        <taxon>Bacteria</taxon>
        <taxon>Bacillati</taxon>
        <taxon>Actinomycetota</taxon>
        <taxon>Actinomycetes</taxon>
        <taxon>Kitasatosporales</taxon>
        <taxon>Streptomycetaceae</taxon>
        <taxon>Streptomyces</taxon>
    </lineage>
</organism>
<dbReference type="Proteomes" id="UP001249760">
    <property type="component" value="Unassembled WGS sequence"/>
</dbReference>
<dbReference type="Pfam" id="PF00144">
    <property type="entry name" value="Beta-lactamase"/>
    <property type="match status" value="1"/>
</dbReference>
<evidence type="ECO:0000313" key="3">
    <source>
        <dbReference type="EMBL" id="MDT6983095.1"/>
    </source>
</evidence>
<dbReference type="InterPro" id="IPR050491">
    <property type="entry name" value="AmpC-like"/>
</dbReference>
<comment type="caution">
    <text evidence="3">The sequence shown here is derived from an EMBL/GenBank/DDBJ whole genome shotgun (WGS) entry which is preliminary data.</text>
</comment>
<dbReference type="InterPro" id="IPR001466">
    <property type="entry name" value="Beta-lactam-related"/>
</dbReference>
<evidence type="ECO:0000256" key="1">
    <source>
        <dbReference type="SAM" id="SignalP"/>
    </source>
</evidence>
<dbReference type="Gene3D" id="3.40.710.10">
    <property type="entry name" value="DD-peptidase/beta-lactamase superfamily"/>
    <property type="match status" value="1"/>
</dbReference>